<dbReference type="OrthoDB" id="3681611at2"/>
<keyword evidence="1" id="KW-0812">Transmembrane</keyword>
<keyword evidence="1" id="KW-1133">Transmembrane helix</keyword>
<feature type="transmembrane region" description="Helical" evidence="1">
    <location>
        <begin position="40"/>
        <end position="62"/>
    </location>
</feature>
<dbReference type="RefSeq" id="WP_033382259.1">
    <property type="nucleotide sequence ID" value="NZ_FWXV01000002.1"/>
</dbReference>
<dbReference type="AlphaFoldDB" id="A0A1W2D9J2"/>
<name>A0A1W2D9J2_KIBAR</name>
<protein>
    <submittedName>
        <fullName evidence="2">Uncharacterized protein</fullName>
    </submittedName>
</protein>
<dbReference type="Proteomes" id="UP000192674">
    <property type="component" value="Unassembled WGS sequence"/>
</dbReference>
<keyword evidence="3" id="KW-1185">Reference proteome</keyword>
<dbReference type="EMBL" id="FWXV01000002">
    <property type="protein sequence ID" value="SMC93924.1"/>
    <property type="molecule type" value="Genomic_DNA"/>
</dbReference>
<organism evidence="2 3">
    <name type="scientific">Kibdelosporangium aridum</name>
    <dbReference type="NCBI Taxonomy" id="2030"/>
    <lineage>
        <taxon>Bacteria</taxon>
        <taxon>Bacillati</taxon>
        <taxon>Actinomycetota</taxon>
        <taxon>Actinomycetes</taxon>
        <taxon>Pseudonocardiales</taxon>
        <taxon>Pseudonocardiaceae</taxon>
        <taxon>Kibdelosporangium</taxon>
    </lineage>
</organism>
<sequence length="251" mass="26758">MSEQELRDGLKLAVADEPPMTFDLDELVDTAERIVRRRRALIAVGVSTAAVAVAAVTVPVVLGIGGAPQELPQAAPPTAMTTTTPPKASLTVTQLRQRGEELGAHLRAQLPLVVPAAKDITPRPFGGEAEGHFWDGQTYLEGTVLFKLGDVQTAIAVQVNAEPQVEPCPSCRELPQQDGSKVVIRSETGPTGNDPQMKITSAIHYRKDGSATRVSTYNYDPVNGPSGNYQPAVALTDEQLVRLATDPALHL</sequence>
<evidence type="ECO:0000313" key="2">
    <source>
        <dbReference type="EMBL" id="SMC93924.1"/>
    </source>
</evidence>
<keyword evidence="1" id="KW-0472">Membrane</keyword>
<proteinExistence type="predicted"/>
<evidence type="ECO:0000256" key="1">
    <source>
        <dbReference type="SAM" id="Phobius"/>
    </source>
</evidence>
<accession>A0A1W2D9J2</accession>
<gene>
    <name evidence="2" type="ORF">SAMN05661093_03024</name>
</gene>
<evidence type="ECO:0000313" key="3">
    <source>
        <dbReference type="Proteomes" id="UP000192674"/>
    </source>
</evidence>
<reference evidence="2 3" key="1">
    <citation type="submission" date="2017-04" db="EMBL/GenBank/DDBJ databases">
        <authorList>
            <person name="Afonso C.L."/>
            <person name="Miller P.J."/>
            <person name="Scott M.A."/>
            <person name="Spackman E."/>
            <person name="Goraichik I."/>
            <person name="Dimitrov K.M."/>
            <person name="Suarez D.L."/>
            <person name="Swayne D.E."/>
        </authorList>
    </citation>
    <scope>NUCLEOTIDE SEQUENCE [LARGE SCALE GENOMIC DNA]</scope>
    <source>
        <strain evidence="2 3">DSM 43828</strain>
    </source>
</reference>